<feature type="domain" description="BPL/LPL catalytic" evidence="7">
    <location>
        <begin position="2"/>
        <end position="187"/>
    </location>
</feature>
<accession>A0AAJ6NF95</accession>
<sequence>MSELNNTFIQQMSQGQLYLFDCIDSTNEYLLTHCKTVPQGSVCIAKTQTAGRGRRGRQWVAPQGNLNYSLIWYYPIQQNLLLSPLSLIIGLMVIESLQQQGVKDLSIKWPNDVYHKGQKVAGVLVELQTSLPNIYLVMGIGINLAKIMDKQDKINQPVSDLSEYAIDYNQLVICLTKKLHQVLIDYPQTGFKSYTQIWQHYDLFFQKEVSVITETQTYCGISQGINEQGQLILQQQNSTLSFEIGEVSLRKGEE</sequence>
<dbReference type="PROSITE" id="PS51733">
    <property type="entry name" value="BPL_LPL_CATALYTIC"/>
    <property type="match status" value="1"/>
</dbReference>
<dbReference type="InterPro" id="IPR008988">
    <property type="entry name" value="Transcriptional_repressor_C"/>
</dbReference>
<gene>
    <name evidence="8" type="ORF">QJU97_09895</name>
</gene>
<organism evidence="8 9">
    <name type="scientific">Phocoenobacter skyensis</name>
    <dbReference type="NCBI Taxonomy" id="97481"/>
    <lineage>
        <taxon>Bacteria</taxon>
        <taxon>Pseudomonadati</taxon>
        <taxon>Pseudomonadota</taxon>
        <taxon>Gammaproteobacteria</taxon>
        <taxon>Pasteurellales</taxon>
        <taxon>Pasteurellaceae</taxon>
        <taxon>Phocoenobacter</taxon>
    </lineage>
</organism>
<dbReference type="Gene3D" id="2.30.30.100">
    <property type="match status" value="1"/>
</dbReference>
<dbReference type="GO" id="GO:0004077">
    <property type="term" value="F:biotin--[biotin carboxyl-carrier protein] ligase activity"/>
    <property type="evidence" value="ECO:0007669"/>
    <property type="project" value="UniProtKB-EC"/>
</dbReference>
<keyword evidence="3" id="KW-0067">ATP-binding</keyword>
<protein>
    <recommendedName>
        <fullName evidence="5">biotin--[biotin carboxyl-carrier protein] ligase</fullName>
        <ecNumber evidence="5">6.3.4.15</ecNumber>
    </recommendedName>
</protein>
<evidence type="ECO:0000256" key="5">
    <source>
        <dbReference type="ARBA" id="ARBA00024227"/>
    </source>
</evidence>
<evidence type="ECO:0000313" key="8">
    <source>
        <dbReference type="EMBL" id="MDP8175762.1"/>
    </source>
</evidence>
<dbReference type="EMBL" id="JASAYT010000038">
    <property type="protein sequence ID" value="MDP8175762.1"/>
    <property type="molecule type" value="Genomic_DNA"/>
</dbReference>
<evidence type="ECO:0000256" key="2">
    <source>
        <dbReference type="ARBA" id="ARBA00022741"/>
    </source>
</evidence>
<dbReference type="Proteomes" id="UP001231736">
    <property type="component" value="Unassembled WGS sequence"/>
</dbReference>
<reference evidence="8" key="1">
    <citation type="journal article" date="2023" name="Front. Microbiol.">
        <title>Phylogeography and host specificity of Pasteurellaceae pathogenic to sea-farmed fish in the north-east Atlantic.</title>
        <authorList>
            <person name="Gulla S."/>
            <person name="Colquhoun D.J."/>
            <person name="Olsen A.B."/>
            <person name="Spilsberg B."/>
            <person name="Lagesen K."/>
            <person name="Aakesson C.P."/>
            <person name="Strom S."/>
            <person name="Manji F."/>
            <person name="Birkbeck T.H."/>
            <person name="Nilsen H.K."/>
        </authorList>
    </citation>
    <scope>NUCLEOTIDE SEQUENCE</scope>
    <source>
        <strain evidence="8">98B1</strain>
    </source>
</reference>
<dbReference type="InterPro" id="IPR003142">
    <property type="entry name" value="BPL_C"/>
</dbReference>
<keyword evidence="2" id="KW-0547">Nucleotide-binding</keyword>
<dbReference type="PANTHER" id="PTHR12835">
    <property type="entry name" value="BIOTIN PROTEIN LIGASE"/>
    <property type="match status" value="1"/>
</dbReference>
<dbReference type="NCBIfam" id="TIGR00121">
    <property type="entry name" value="birA_ligase"/>
    <property type="match status" value="1"/>
</dbReference>
<evidence type="ECO:0000259" key="7">
    <source>
        <dbReference type="PROSITE" id="PS51733"/>
    </source>
</evidence>
<dbReference type="SUPFAM" id="SSF55681">
    <property type="entry name" value="Class II aaRS and biotin synthetases"/>
    <property type="match status" value="1"/>
</dbReference>
<comment type="caution">
    <text evidence="8">The sequence shown here is derived from an EMBL/GenBank/DDBJ whole genome shotgun (WGS) entry which is preliminary data.</text>
</comment>
<dbReference type="Pfam" id="PF03099">
    <property type="entry name" value="BPL_LplA_LipB"/>
    <property type="match status" value="1"/>
</dbReference>
<evidence type="ECO:0000256" key="6">
    <source>
        <dbReference type="ARBA" id="ARBA00047846"/>
    </source>
</evidence>
<dbReference type="InterPro" id="IPR004408">
    <property type="entry name" value="Biotin_CoA_COase_ligase"/>
</dbReference>
<name>A0AAJ6NF95_9PAST</name>
<keyword evidence="1 8" id="KW-0436">Ligase</keyword>
<dbReference type="InterPro" id="IPR004143">
    <property type="entry name" value="BPL_LPL_catalytic"/>
</dbReference>
<dbReference type="CDD" id="cd16442">
    <property type="entry name" value="BPL"/>
    <property type="match status" value="1"/>
</dbReference>
<evidence type="ECO:0000313" key="9">
    <source>
        <dbReference type="Proteomes" id="UP001231736"/>
    </source>
</evidence>
<dbReference type="RefSeq" id="WP_306376365.1">
    <property type="nucleotide sequence ID" value="NZ_JASAYT010000038.1"/>
</dbReference>
<dbReference type="PANTHER" id="PTHR12835:SF5">
    <property type="entry name" value="BIOTIN--PROTEIN LIGASE"/>
    <property type="match status" value="1"/>
</dbReference>
<evidence type="ECO:0000256" key="4">
    <source>
        <dbReference type="ARBA" id="ARBA00023267"/>
    </source>
</evidence>
<dbReference type="InterPro" id="IPR045864">
    <property type="entry name" value="aa-tRNA-synth_II/BPL/LPL"/>
</dbReference>
<evidence type="ECO:0000256" key="3">
    <source>
        <dbReference type="ARBA" id="ARBA00022840"/>
    </source>
</evidence>
<comment type="catalytic activity">
    <reaction evidence="6">
        <text>biotin + L-lysyl-[protein] + ATP = N(6)-biotinyl-L-lysyl-[protein] + AMP + diphosphate + H(+)</text>
        <dbReference type="Rhea" id="RHEA:11756"/>
        <dbReference type="Rhea" id="RHEA-COMP:9752"/>
        <dbReference type="Rhea" id="RHEA-COMP:10505"/>
        <dbReference type="ChEBI" id="CHEBI:15378"/>
        <dbReference type="ChEBI" id="CHEBI:29969"/>
        <dbReference type="ChEBI" id="CHEBI:30616"/>
        <dbReference type="ChEBI" id="CHEBI:33019"/>
        <dbReference type="ChEBI" id="CHEBI:57586"/>
        <dbReference type="ChEBI" id="CHEBI:83144"/>
        <dbReference type="ChEBI" id="CHEBI:456215"/>
        <dbReference type="EC" id="6.3.4.15"/>
    </reaction>
</comment>
<evidence type="ECO:0000256" key="1">
    <source>
        <dbReference type="ARBA" id="ARBA00022598"/>
    </source>
</evidence>
<dbReference type="GO" id="GO:0005737">
    <property type="term" value="C:cytoplasm"/>
    <property type="evidence" value="ECO:0007669"/>
    <property type="project" value="TreeGrafter"/>
</dbReference>
<dbReference type="AlphaFoldDB" id="A0AAJ6NF95"/>
<dbReference type="GO" id="GO:0005524">
    <property type="term" value="F:ATP binding"/>
    <property type="evidence" value="ECO:0007669"/>
    <property type="project" value="UniProtKB-KW"/>
</dbReference>
<dbReference type="EC" id="6.3.4.15" evidence="5"/>
<dbReference type="Gene3D" id="3.30.930.10">
    <property type="entry name" value="Bira Bifunctional Protein, Domain 2"/>
    <property type="match status" value="1"/>
</dbReference>
<dbReference type="Pfam" id="PF02237">
    <property type="entry name" value="BPL_C"/>
    <property type="match status" value="1"/>
</dbReference>
<dbReference type="SUPFAM" id="SSF50037">
    <property type="entry name" value="C-terminal domain of transcriptional repressors"/>
    <property type="match status" value="1"/>
</dbReference>
<keyword evidence="4" id="KW-0092">Biotin</keyword>
<proteinExistence type="predicted"/>